<reference evidence="2 3" key="1">
    <citation type="journal article" date="2015" name="Genome Announc.">
        <title>Expanding the biotechnology potential of lactobacilli through comparative genomics of 213 strains and associated genera.</title>
        <authorList>
            <person name="Sun Z."/>
            <person name="Harris H.M."/>
            <person name="McCann A."/>
            <person name="Guo C."/>
            <person name="Argimon S."/>
            <person name="Zhang W."/>
            <person name="Yang X."/>
            <person name="Jeffery I.B."/>
            <person name="Cooney J.C."/>
            <person name="Kagawa T.F."/>
            <person name="Liu W."/>
            <person name="Song Y."/>
            <person name="Salvetti E."/>
            <person name="Wrobel A."/>
            <person name="Rasinkangas P."/>
            <person name="Parkhill J."/>
            <person name="Rea M.C."/>
            <person name="O'Sullivan O."/>
            <person name="Ritari J."/>
            <person name="Douillard F.P."/>
            <person name="Paul Ross R."/>
            <person name="Yang R."/>
            <person name="Briner A.E."/>
            <person name="Felis G.E."/>
            <person name="de Vos W.M."/>
            <person name="Barrangou R."/>
            <person name="Klaenhammer T.R."/>
            <person name="Caufield P.W."/>
            <person name="Cui Y."/>
            <person name="Zhang H."/>
            <person name="O'Toole P.W."/>
        </authorList>
    </citation>
    <scope>NUCLEOTIDE SEQUENCE [LARGE SCALE GENOMIC DNA]</scope>
    <source>
        <strain evidence="2 3">DSM 20014</strain>
    </source>
</reference>
<feature type="transmembrane region" description="Helical" evidence="1">
    <location>
        <begin position="142"/>
        <end position="162"/>
    </location>
</feature>
<dbReference type="AlphaFoldDB" id="A0A0R2JQG8"/>
<proteinExistence type="predicted"/>
<evidence type="ECO:0000313" key="2">
    <source>
        <dbReference type="EMBL" id="KRN76365.1"/>
    </source>
</evidence>
<keyword evidence="1" id="KW-1133">Transmembrane helix</keyword>
<organism evidence="2 3">
    <name type="scientific">Weissella minor</name>
    <dbReference type="NCBI Taxonomy" id="1620"/>
    <lineage>
        <taxon>Bacteria</taxon>
        <taxon>Bacillati</taxon>
        <taxon>Bacillota</taxon>
        <taxon>Bacilli</taxon>
        <taxon>Lactobacillales</taxon>
        <taxon>Lactobacillaceae</taxon>
        <taxon>Weissella</taxon>
    </lineage>
</organism>
<gene>
    <name evidence="2" type="ORF">IV67_GL000943</name>
</gene>
<feature type="transmembrane region" description="Helical" evidence="1">
    <location>
        <begin position="64"/>
        <end position="86"/>
    </location>
</feature>
<dbReference type="Proteomes" id="UP000051673">
    <property type="component" value="Unassembled WGS sequence"/>
</dbReference>
<evidence type="ECO:0000313" key="3">
    <source>
        <dbReference type="Proteomes" id="UP000051673"/>
    </source>
</evidence>
<feature type="transmembrane region" description="Helical" evidence="1">
    <location>
        <begin position="98"/>
        <end position="122"/>
    </location>
</feature>
<keyword evidence="1" id="KW-0812">Transmembrane</keyword>
<dbReference type="InterPro" id="IPR009793">
    <property type="entry name" value="DUF1361"/>
</dbReference>
<accession>A0A0R2JQG8</accession>
<protein>
    <recommendedName>
        <fullName evidence="4">DUF1361 domain-containing protein</fullName>
    </recommendedName>
</protein>
<feature type="transmembrane region" description="Helical" evidence="1">
    <location>
        <begin position="190"/>
        <end position="212"/>
    </location>
</feature>
<dbReference type="STRING" id="1620.IV67_GL000943"/>
<sequence>MQAQGLRMKFYNLIGLNVSAIILMVWVASVATPNKFLIWNLFLALIPLNLSYLFVFLKQKQAPVLLLGVVGLIWLFFYPNTIYMITDYLHLVATGVDLVAGVQVINYVLLSAGIFLGVLFGLESAYQMQQAMLGNTPKLLSIGYYGGLAVLTSFGIYLGRYLRLNSWHIFTEPVRVLRAVEYSVMNDVHFTVMFMIWFTALQLILFAVYYCLKRG</sequence>
<evidence type="ECO:0008006" key="4">
    <source>
        <dbReference type="Google" id="ProtNLM"/>
    </source>
</evidence>
<feature type="transmembrane region" description="Helical" evidence="1">
    <location>
        <begin position="12"/>
        <end position="31"/>
    </location>
</feature>
<dbReference type="PATRIC" id="fig|1620.3.peg.959"/>
<keyword evidence="1" id="KW-0472">Membrane</keyword>
<keyword evidence="3" id="KW-1185">Reference proteome</keyword>
<dbReference type="Pfam" id="PF07099">
    <property type="entry name" value="DUF1361"/>
    <property type="match status" value="1"/>
</dbReference>
<comment type="caution">
    <text evidence="2">The sequence shown here is derived from an EMBL/GenBank/DDBJ whole genome shotgun (WGS) entry which is preliminary data.</text>
</comment>
<feature type="transmembrane region" description="Helical" evidence="1">
    <location>
        <begin position="37"/>
        <end position="57"/>
    </location>
</feature>
<dbReference type="RefSeq" id="WP_057788630.1">
    <property type="nucleotide sequence ID" value="NZ_JQCD01000030.1"/>
</dbReference>
<dbReference type="OrthoDB" id="4540541at2"/>
<dbReference type="EMBL" id="JQCD01000030">
    <property type="protein sequence ID" value="KRN76365.1"/>
    <property type="molecule type" value="Genomic_DNA"/>
</dbReference>
<name>A0A0R2JQG8_9LACO</name>
<evidence type="ECO:0000256" key="1">
    <source>
        <dbReference type="SAM" id="Phobius"/>
    </source>
</evidence>